<keyword evidence="1 4" id="KW-0812">Transmembrane</keyword>
<dbReference type="InterPro" id="IPR011701">
    <property type="entry name" value="MFS"/>
</dbReference>
<feature type="transmembrane region" description="Helical" evidence="4">
    <location>
        <begin position="379"/>
        <end position="398"/>
    </location>
</feature>
<feature type="transmembrane region" description="Helical" evidence="4">
    <location>
        <begin position="255"/>
        <end position="275"/>
    </location>
</feature>
<feature type="transmembrane region" description="Helical" evidence="4">
    <location>
        <begin position="12"/>
        <end position="38"/>
    </location>
</feature>
<gene>
    <name evidence="6" type="ORF">GXW76_09125</name>
</gene>
<reference evidence="6" key="2">
    <citation type="journal article" date="2021" name="Syst. Appl. Microbiol.">
        <title>Roseomonas hellenica sp. nov., isolated from roots of wild-growing Alkanna tinctoria.</title>
        <authorList>
            <person name="Rat A."/>
            <person name="Naranjo H.D."/>
            <person name="Lebbe L."/>
            <person name="Cnockaert M."/>
            <person name="Krigas N."/>
            <person name="Grigoriadou K."/>
            <person name="Maloupa E."/>
            <person name="Willems A."/>
        </authorList>
    </citation>
    <scope>NUCLEOTIDE SEQUENCE</scope>
    <source>
        <strain evidence="6">LMG 31231</strain>
    </source>
</reference>
<feature type="transmembrane region" description="Helical" evidence="4">
    <location>
        <begin position="50"/>
        <end position="67"/>
    </location>
</feature>
<dbReference type="EMBL" id="JAAEDM010000017">
    <property type="protein sequence ID" value="MBR0671332.1"/>
    <property type="molecule type" value="Genomic_DNA"/>
</dbReference>
<dbReference type="PROSITE" id="PS50850">
    <property type="entry name" value="MFS"/>
    <property type="match status" value="1"/>
</dbReference>
<feature type="transmembrane region" description="Helical" evidence="4">
    <location>
        <begin position="222"/>
        <end position="243"/>
    </location>
</feature>
<feature type="transmembrane region" description="Helical" evidence="4">
    <location>
        <begin position="287"/>
        <end position="305"/>
    </location>
</feature>
<accession>A0A9X9WW03</accession>
<evidence type="ECO:0000256" key="3">
    <source>
        <dbReference type="ARBA" id="ARBA00023136"/>
    </source>
</evidence>
<feature type="transmembrane region" description="Helical" evidence="4">
    <location>
        <begin position="104"/>
        <end position="123"/>
    </location>
</feature>
<evidence type="ECO:0000256" key="2">
    <source>
        <dbReference type="ARBA" id="ARBA00022989"/>
    </source>
</evidence>
<dbReference type="Gene3D" id="1.20.1250.20">
    <property type="entry name" value="MFS general substrate transporter like domains"/>
    <property type="match status" value="2"/>
</dbReference>
<dbReference type="InterPro" id="IPR036259">
    <property type="entry name" value="MFS_trans_sf"/>
</dbReference>
<dbReference type="GO" id="GO:0022857">
    <property type="term" value="F:transmembrane transporter activity"/>
    <property type="evidence" value="ECO:0007669"/>
    <property type="project" value="InterPro"/>
</dbReference>
<evidence type="ECO:0000256" key="4">
    <source>
        <dbReference type="SAM" id="Phobius"/>
    </source>
</evidence>
<evidence type="ECO:0000313" key="6">
    <source>
        <dbReference type="EMBL" id="MBR0671332.1"/>
    </source>
</evidence>
<keyword evidence="3 4" id="KW-0472">Membrane</keyword>
<feature type="transmembrane region" description="Helical" evidence="4">
    <location>
        <begin position="348"/>
        <end position="367"/>
    </location>
</feature>
<dbReference type="SUPFAM" id="SSF103473">
    <property type="entry name" value="MFS general substrate transporter"/>
    <property type="match status" value="1"/>
</dbReference>
<reference evidence="6" key="1">
    <citation type="submission" date="2020-01" db="EMBL/GenBank/DDBJ databases">
        <authorList>
            <person name="Rat A."/>
        </authorList>
    </citation>
    <scope>NUCLEOTIDE SEQUENCE</scope>
    <source>
        <strain evidence="6">LMG 31231</strain>
    </source>
</reference>
<keyword evidence="2 4" id="KW-1133">Transmembrane helix</keyword>
<organism evidence="6 7">
    <name type="scientific">Neoroseomonas soli</name>
    <dbReference type="NCBI Taxonomy" id="1081025"/>
    <lineage>
        <taxon>Bacteria</taxon>
        <taxon>Pseudomonadati</taxon>
        <taxon>Pseudomonadota</taxon>
        <taxon>Alphaproteobacteria</taxon>
        <taxon>Acetobacterales</taxon>
        <taxon>Acetobacteraceae</taxon>
        <taxon>Neoroseomonas</taxon>
    </lineage>
</organism>
<evidence type="ECO:0000256" key="1">
    <source>
        <dbReference type="ARBA" id="ARBA00022692"/>
    </source>
</evidence>
<evidence type="ECO:0000259" key="5">
    <source>
        <dbReference type="PROSITE" id="PS50850"/>
    </source>
</evidence>
<dbReference type="InterPro" id="IPR020846">
    <property type="entry name" value="MFS_dom"/>
</dbReference>
<name>A0A9X9WW03_9PROT</name>
<feature type="transmembrane region" description="Helical" evidence="4">
    <location>
        <begin position="79"/>
        <end position="98"/>
    </location>
</feature>
<dbReference type="InterPro" id="IPR050327">
    <property type="entry name" value="Proton-linked_MCT"/>
</dbReference>
<feature type="transmembrane region" description="Helical" evidence="4">
    <location>
        <begin position="311"/>
        <end position="327"/>
    </location>
</feature>
<feature type="domain" description="Major facilitator superfamily (MFS) profile" evidence="5">
    <location>
        <begin position="9"/>
        <end position="403"/>
    </location>
</feature>
<dbReference type="Proteomes" id="UP001138751">
    <property type="component" value="Unassembled WGS sequence"/>
</dbReference>
<dbReference type="PANTHER" id="PTHR11360:SF284">
    <property type="entry name" value="EG:103B4.3 PROTEIN-RELATED"/>
    <property type="match status" value="1"/>
</dbReference>
<proteinExistence type="predicted"/>
<dbReference type="AlphaFoldDB" id="A0A9X9WW03"/>
<dbReference type="Pfam" id="PF07690">
    <property type="entry name" value="MFS_1"/>
    <property type="match status" value="1"/>
</dbReference>
<comment type="caution">
    <text evidence="6">The sequence shown here is derived from an EMBL/GenBank/DDBJ whole genome shotgun (WGS) entry which is preliminary data.</text>
</comment>
<sequence length="404" mass="42464">MSQRPSRQAWLIVAGGFLAFTVSASLMHAYTVFLLAFIDEFHWSRAESSIAYSVGQVVGGVTSPLVGGMVDRMGSRRMVLLGGCLLAAGLLGTAYATALWQVVLLYGVVMTLGANCIGMVVFVPLVSRLFVAQRGLAISILQSANGFGRAISAPLAQLLVSDVGWRAAYLVQAGMMAVLVIPLAAMFRRAETIVPPAGPAATDATVAARSWTLRQAMRTRHFWLLFLVYMLTSIGSFLVSLHQLAFAVGQGFEPLYAATVLGMGSLLALPGVIVTGSISDYIGRERAALLAYAISIIGVAAALGIESGDQHLLLWLHACFFGITWGARGPAITAKTADLFGGPRLGTILGVITVGSGLGAGIGSWAAGFLFDVTGSYRLAFWLSIAAYAAGSVAFWALRKPVGR</sequence>
<feature type="transmembrane region" description="Helical" evidence="4">
    <location>
        <begin position="135"/>
        <end position="155"/>
    </location>
</feature>
<protein>
    <submittedName>
        <fullName evidence="6">MFS transporter</fullName>
    </submittedName>
</protein>
<keyword evidence="7" id="KW-1185">Reference proteome</keyword>
<evidence type="ECO:0000313" key="7">
    <source>
        <dbReference type="Proteomes" id="UP001138751"/>
    </source>
</evidence>
<dbReference type="PANTHER" id="PTHR11360">
    <property type="entry name" value="MONOCARBOXYLATE TRANSPORTER"/>
    <property type="match status" value="1"/>
</dbReference>
<dbReference type="CDD" id="cd17355">
    <property type="entry name" value="MFS_YcxA_like"/>
    <property type="match status" value="1"/>
</dbReference>
<dbReference type="RefSeq" id="WP_211861707.1">
    <property type="nucleotide sequence ID" value="NZ_JAAEDM010000017.1"/>
</dbReference>
<feature type="transmembrane region" description="Helical" evidence="4">
    <location>
        <begin position="167"/>
        <end position="187"/>
    </location>
</feature>